<dbReference type="InterPro" id="IPR012951">
    <property type="entry name" value="BBE"/>
</dbReference>
<dbReference type="PANTHER" id="PTHR42973">
    <property type="entry name" value="BINDING OXIDOREDUCTASE, PUTATIVE (AFU_ORTHOLOGUE AFUA_1G17690)-RELATED"/>
    <property type="match status" value="1"/>
</dbReference>
<sequence length="485" mass="53092">MLLILLTYLLAPFVAASTNATQDACRHFQSALSNSVVMPSDSKYSVLSTENWSATAWGSPACIVEPGSTADVQMIVSYLSYQQVRFAIRSGGHSPSPFGANTDDGVLIDLSSLNTKEYDAKSQTVKIGAGLRWGDVYRYLDQFGVTAVGARVLDVGVGGLLLGSGLSYLSDLYGMACDNVVNFEVIIADGSVVNANASYYQDLYRALKGGANNFGVVGSFTLRTYPIQNVWGGIKIYANEHIPALYEALAAYQAEPNKDLHANLMLQPFVTNQSFGAMLNMVYLKPEESPAAFKSFYMIPTVGDTTKLQTLTEMISGQIVPSIPRWDWHTTSFTPSAAIYEKISSIISTAPEVDQLKALTAGTLVLGFQPISSNVVQAGIDRSENVLGLDNVNQTWLVLDIGWWKEEDDATAHNATRSLLRKIENATKSANSYVRYIFMNDASWDQPVIDHYGTNNVRRMRQVRSKYDPTNAFYNLVSGGFKLSL</sequence>
<dbReference type="InterPro" id="IPR016166">
    <property type="entry name" value="FAD-bd_PCMH"/>
</dbReference>
<keyword evidence="3" id="KW-0274">FAD</keyword>
<dbReference type="SUPFAM" id="SSF56176">
    <property type="entry name" value="FAD-binding/transporter-associated domain-like"/>
    <property type="match status" value="1"/>
</dbReference>
<dbReference type="Gene3D" id="3.30.43.10">
    <property type="entry name" value="Uridine Diphospho-n-acetylenolpyruvylglucosamine Reductase, domain 2"/>
    <property type="match status" value="1"/>
</dbReference>
<evidence type="ECO:0000256" key="5">
    <source>
        <dbReference type="SAM" id="SignalP"/>
    </source>
</evidence>
<dbReference type="InterPro" id="IPR016169">
    <property type="entry name" value="FAD-bd_PCMH_sub2"/>
</dbReference>
<dbReference type="GO" id="GO:0071949">
    <property type="term" value="F:FAD binding"/>
    <property type="evidence" value="ECO:0007669"/>
    <property type="project" value="InterPro"/>
</dbReference>
<dbReference type="GO" id="GO:0016491">
    <property type="term" value="F:oxidoreductase activity"/>
    <property type="evidence" value="ECO:0007669"/>
    <property type="project" value="UniProtKB-KW"/>
</dbReference>
<evidence type="ECO:0000256" key="2">
    <source>
        <dbReference type="ARBA" id="ARBA00022630"/>
    </source>
</evidence>
<evidence type="ECO:0000259" key="6">
    <source>
        <dbReference type="PROSITE" id="PS51387"/>
    </source>
</evidence>
<dbReference type="PROSITE" id="PS51387">
    <property type="entry name" value="FAD_PCMH"/>
    <property type="match status" value="1"/>
</dbReference>
<evidence type="ECO:0000256" key="1">
    <source>
        <dbReference type="ARBA" id="ARBA00005466"/>
    </source>
</evidence>
<feature type="chain" id="PRO_5026321065" evidence="5">
    <location>
        <begin position="17"/>
        <end position="485"/>
    </location>
</feature>
<keyword evidence="4" id="KW-0560">Oxidoreductase</keyword>
<protein>
    <submittedName>
        <fullName evidence="7">Putative FAD-binding oxidoreductase</fullName>
    </submittedName>
</protein>
<dbReference type="OrthoDB" id="2151789at2759"/>
<dbReference type="PANTHER" id="PTHR42973:SF53">
    <property type="entry name" value="FAD-BINDING PCMH-TYPE DOMAIN-CONTAINING PROTEIN-RELATED"/>
    <property type="match status" value="1"/>
</dbReference>
<dbReference type="Pfam" id="PF08031">
    <property type="entry name" value="BBE"/>
    <property type="match status" value="1"/>
</dbReference>
<dbReference type="Gene3D" id="3.30.465.10">
    <property type="match status" value="1"/>
</dbReference>
<organism evidence="7 8">
    <name type="scientific">Lentithecium fluviatile CBS 122367</name>
    <dbReference type="NCBI Taxonomy" id="1168545"/>
    <lineage>
        <taxon>Eukaryota</taxon>
        <taxon>Fungi</taxon>
        <taxon>Dikarya</taxon>
        <taxon>Ascomycota</taxon>
        <taxon>Pezizomycotina</taxon>
        <taxon>Dothideomycetes</taxon>
        <taxon>Pleosporomycetidae</taxon>
        <taxon>Pleosporales</taxon>
        <taxon>Massarineae</taxon>
        <taxon>Lentitheciaceae</taxon>
        <taxon>Lentithecium</taxon>
    </lineage>
</organism>
<evidence type="ECO:0000256" key="4">
    <source>
        <dbReference type="ARBA" id="ARBA00023002"/>
    </source>
</evidence>
<dbReference type="EMBL" id="MU005573">
    <property type="protein sequence ID" value="KAF2688559.1"/>
    <property type="molecule type" value="Genomic_DNA"/>
</dbReference>
<evidence type="ECO:0000256" key="3">
    <source>
        <dbReference type="ARBA" id="ARBA00022827"/>
    </source>
</evidence>
<proteinExistence type="inferred from homology"/>
<evidence type="ECO:0000313" key="8">
    <source>
        <dbReference type="Proteomes" id="UP000799291"/>
    </source>
</evidence>
<dbReference type="InterPro" id="IPR050416">
    <property type="entry name" value="FAD-linked_Oxidoreductase"/>
</dbReference>
<name>A0A6G1JEK7_9PLEO</name>
<keyword evidence="5" id="KW-0732">Signal</keyword>
<dbReference type="AlphaFoldDB" id="A0A6G1JEK7"/>
<gene>
    <name evidence="7" type="ORF">K458DRAFT_293604</name>
</gene>
<feature type="signal peptide" evidence="5">
    <location>
        <begin position="1"/>
        <end position="16"/>
    </location>
</feature>
<dbReference type="InterPro" id="IPR036318">
    <property type="entry name" value="FAD-bd_PCMH-like_sf"/>
</dbReference>
<accession>A0A6G1JEK7</accession>
<feature type="domain" description="FAD-binding PCMH-type" evidence="6">
    <location>
        <begin position="56"/>
        <end position="227"/>
    </location>
</feature>
<dbReference type="InterPro" id="IPR016167">
    <property type="entry name" value="FAD-bd_PCMH_sub1"/>
</dbReference>
<keyword evidence="2" id="KW-0285">Flavoprotein</keyword>
<comment type="similarity">
    <text evidence="1">Belongs to the oxygen-dependent FAD-linked oxidoreductase family.</text>
</comment>
<reference evidence="7" key="1">
    <citation type="journal article" date="2020" name="Stud. Mycol.">
        <title>101 Dothideomycetes genomes: a test case for predicting lifestyles and emergence of pathogens.</title>
        <authorList>
            <person name="Haridas S."/>
            <person name="Albert R."/>
            <person name="Binder M."/>
            <person name="Bloem J."/>
            <person name="Labutti K."/>
            <person name="Salamov A."/>
            <person name="Andreopoulos B."/>
            <person name="Baker S."/>
            <person name="Barry K."/>
            <person name="Bills G."/>
            <person name="Bluhm B."/>
            <person name="Cannon C."/>
            <person name="Castanera R."/>
            <person name="Culley D."/>
            <person name="Daum C."/>
            <person name="Ezra D."/>
            <person name="Gonzalez J."/>
            <person name="Henrissat B."/>
            <person name="Kuo A."/>
            <person name="Liang C."/>
            <person name="Lipzen A."/>
            <person name="Lutzoni F."/>
            <person name="Magnuson J."/>
            <person name="Mondo S."/>
            <person name="Nolan M."/>
            <person name="Ohm R."/>
            <person name="Pangilinan J."/>
            <person name="Park H.-J."/>
            <person name="Ramirez L."/>
            <person name="Alfaro M."/>
            <person name="Sun H."/>
            <person name="Tritt A."/>
            <person name="Yoshinaga Y."/>
            <person name="Zwiers L.-H."/>
            <person name="Turgeon B."/>
            <person name="Goodwin S."/>
            <person name="Spatafora J."/>
            <person name="Crous P."/>
            <person name="Grigoriev I."/>
        </authorList>
    </citation>
    <scope>NUCLEOTIDE SEQUENCE</scope>
    <source>
        <strain evidence="7">CBS 122367</strain>
    </source>
</reference>
<keyword evidence="8" id="KW-1185">Reference proteome</keyword>
<dbReference type="Proteomes" id="UP000799291">
    <property type="component" value="Unassembled WGS sequence"/>
</dbReference>
<dbReference type="InterPro" id="IPR006094">
    <property type="entry name" value="Oxid_FAD_bind_N"/>
</dbReference>
<dbReference type="Gene3D" id="3.40.462.20">
    <property type="match status" value="1"/>
</dbReference>
<evidence type="ECO:0000313" key="7">
    <source>
        <dbReference type="EMBL" id="KAF2688559.1"/>
    </source>
</evidence>
<dbReference type="Pfam" id="PF01565">
    <property type="entry name" value="FAD_binding_4"/>
    <property type="match status" value="1"/>
</dbReference>